<dbReference type="EMBL" id="ABEU02000004">
    <property type="protein sequence ID" value="PNR55956.1"/>
    <property type="molecule type" value="Genomic_DNA"/>
</dbReference>
<protein>
    <submittedName>
        <fullName evidence="1 2">Uncharacterized protein</fullName>
    </submittedName>
</protein>
<reference evidence="1 3" key="2">
    <citation type="journal article" date="2018" name="Plant J.">
        <title>The Physcomitrella patens chromosome-scale assembly reveals moss genome structure and evolution.</title>
        <authorList>
            <person name="Lang D."/>
            <person name="Ullrich K.K."/>
            <person name="Murat F."/>
            <person name="Fuchs J."/>
            <person name="Jenkins J."/>
            <person name="Haas F.B."/>
            <person name="Piednoel M."/>
            <person name="Gundlach H."/>
            <person name="Van Bel M."/>
            <person name="Meyberg R."/>
            <person name="Vives C."/>
            <person name="Morata J."/>
            <person name="Symeonidi A."/>
            <person name="Hiss M."/>
            <person name="Muchero W."/>
            <person name="Kamisugi Y."/>
            <person name="Saleh O."/>
            <person name="Blanc G."/>
            <person name="Decker E.L."/>
            <person name="van Gessel N."/>
            <person name="Grimwood J."/>
            <person name="Hayes R.D."/>
            <person name="Graham S.W."/>
            <person name="Gunter L.E."/>
            <person name="McDaniel S.F."/>
            <person name="Hoernstein S.N.W."/>
            <person name="Larsson A."/>
            <person name="Li F.W."/>
            <person name="Perroud P.F."/>
            <person name="Phillips J."/>
            <person name="Ranjan P."/>
            <person name="Rokshar D.S."/>
            <person name="Rothfels C.J."/>
            <person name="Schneider L."/>
            <person name="Shu S."/>
            <person name="Stevenson D.W."/>
            <person name="Thummler F."/>
            <person name="Tillich M."/>
            <person name="Villarreal Aguilar J.C."/>
            <person name="Widiez T."/>
            <person name="Wong G.K."/>
            <person name="Wymore A."/>
            <person name="Zhang Y."/>
            <person name="Zimmer A.D."/>
            <person name="Quatrano R.S."/>
            <person name="Mayer K.F.X."/>
            <person name="Goodstein D."/>
            <person name="Casacuberta J.M."/>
            <person name="Vandepoele K."/>
            <person name="Reski R."/>
            <person name="Cuming A.C."/>
            <person name="Tuskan G.A."/>
            <person name="Maumus F."/>
            <person name="Salse J."/>
            <person name="Schmutz J."/>
            <person name="Rensing S.A."/>
        </authorList>
    </citation>
    <scope>NUCLEOTIDE SEQUENCE [LARGE SCALE GENOMIC DNA]</scope>
    <source>
        <strain evidence="2 3">cv. Gransden 2004</strain>
    </source>
</reference>
<organism evidence="1">
    <name type="scientific">Physcomitrium patens</name>
    <name type="common">Spreading-leaved earth moss</name>
    <name type="synonym">Physcomitrella patens</name>
    <dbReference type="NCBI Taxonomy" id="3218"/>
    <lineage>
        <taxon>Eukaryota</taxon>
        <taxon>Viridiplantae</taxon>
        <taxon>Streptophyta</taxon>
        <taxon>Embryophyta</taxon>
        <taxon>Bryophyta</taxon>
        <taxon>Bryophytina</taxon>
        <taxon>Bryopsida</taxon>
        <taxon>Funariidae</taxon>
        <taxon>Funariales</taxon>
        <taxon>Funariaceae</taxon>
        <taxon>Physcomitrium</taxon>
    </lineage>
</organism>
<gene>
    <name evidence="1" type="ORF">PHYPA_006853</name>
</gene>
<dbReference type="EnsemblPlants" id="Pp3c4_28070V3.1">
    <property type="protein sequence ID" value="PAC:32921498.CDS.1"/>
    <property type="gene ID" value="Pp3c4_28070"/>
</dbReference>
<evidence type="ECO:0000313" key="3">
    <source>
        <dbReference type="Proteomes" id="UP000006727"/>
    </source>
</evidence>
<evidence type="ECO:0000313" key="1">
    <source>
        <dbReference type="EMBL" id="PNR55956.1"/>
    </source>
</evidence>
<reference evidence="2" key="3">
    <citation type="submission" date="2020-12" db="UniProtKB">
        <authorList>
            <consortium name="EnsemblPlants"/>
        </authorList>
    </citation>
    <scope>IDENTIFICATION</scope>
</reference>
<dbReference type="Gramene" id="Pp3c4_28070V3.1">
    <property type="protein sequence ID" value="PAC:32921498.CDS.1"/>
    <property type="gene ID" value="Pp3c4_28070"/>
</dbReference>
<reference evidence="1 3" key="1">
    <citation type="journal article" date="2008" name="Science">
        <title>The Physcomitrella genome reveals evolutionary insights into the conquest of land by plants.</title>
        <authorList>
            <person name="Rensing S."/>
            <person name="Lang D."/>
            <person name="Zimmer A."/>
            <person name="Terry A."/>
            <person name="Salamov A."/>
            <person name="Shapiro H."/>
            <person name="Nishiyama T."/>
            <person name="Perroud P.-F."/>
            <person name="Lindquist E."/>
            <person name="Kamisugi Y."/>
            <person name="Tanahashi T."/>
            <person name="Sakakibara K."/>
            <person name="Fujita T."/>
            <person name="Oishi K."/>
            <person name="Shin-I T."/>
            <person name="Kuroki Y."/>
            <person name="Toyoda A."/>
            <person name="Suzuki Y."/>
            <person name="Hashimoto A."/>
            <person name="Yamaguchi K."/>
            <person name="Sugano A."/>
            <person name="Kohara Y."/>
            <person name="Fujiyama A."/>
            <person name="Anterola A."/>
            <person name="Aoki S."/>
            <person name="Ashton N."/>
            <person name="Barbazuk W.B."/>
            <person name="Barker E."/>
            <person name="Bennetzen J."/>
            <person name="Bezanilla M."/>
            <person name="Blankenship R."/>
            <person name="Cho S.H."/>
            <person name="Dutcher S."/>
            <person name="Estelle M."/>
            <person name="Fawcett J.A."/>
            <person name="Gundlach H."/>
            <person name="Hanada K."/>
            <person name="Heyl A."/>
            <person name="Hicks K.A."/>
            <person name="Hugh J."/>
            <person name="Lohr M."/>
            <person name="Mayer K."/>
            <person name="Melkozernov A."/>
            <person name="Murata T."/>
            <person name="Nelson D."/>
            <person name="Pils B."/>
            <person name="Prigge M."/>
            <person name="Reiss B."/>
            <person name="Renner T."/>
            <person name="Rombauts S."/>
            <person name="Rushton P."/>
            <person name="Sanderfoot A."/>
            <person name="Schween G."/>
            <person name="Shiu S.-H."/>
            <person name="Stueber K."/>
            <person name="Theodoulou F.L."/>
            <person name="Tu H."/>
            <person name="Van de Peer Y."/>
            <person name="Verrier P.J."/>
            <person name="Waters E."/>
            <person name="Wood A."/>
            <person name="Yang L."/>
            <person name="Cove D."/>
            <person name="Cuming A."/>
            <person name="Hasebe M."/>
            <person name="Lucas S."/>
            <person name="Mishler D.B."/>
            <person name="Reski R."/>
            <person name="Grigoriev I."/>
            <person name="Quatrano R.S."/>
            <person name="Boore J.L."/>
        </authorList>
    </citation>
    <scope>NUCLEOTIDE SEQUENCE [LARGE SCALE GENOMIC DNA]</scope>
    <source>
        <strain evidence="2 3">cv. Gransden 2004</strain>
    </source>
</reference>
<dbReference type="InParanoid" id="A0A2K1KQC8"/>
<keyword evidence="3" id="KW-1185">Reference proteome</keyword>
<dbReference type="Proteomes" id="UP000006727">
    <property type="component" value="Chromosome 4"/>
</dbReference>
<evidence type="ECO:0000313" key="2">
    <source>
        <dbReference type="EnsemblPlants" id="PAC:32921498.CDS.1"/>
    </source>
</evidence>
<proteinExistence type="predicted"/>
<accession>A0A2K1KQC8</accession>
<sequence length="56" mass="6531">MAFLETPSNFEVERISLQNIVLRFISMYVKYLIPRSIIDGLFKTAIASLEHIKILF</sequence>
<name>A0A2K1KQC8_PHYPA</name>
<dbReference type="AlphaFoldDB" id="A0A2K1KQC8"/>